<sequence>MLPESHWVVEKILNTYFAMKNIFIWQWKTLATEFGASRGSVCWVNQKD</sequence>
<name>A0A7X0MZD0_9GAMM</name>
<protein>
    <submittedName>
        <fullName evidence="1">Uncharacterized protein</fullName>
    </submittedName>
</protein>
<accession>A0A7X0MZD0</accession>
<evidence type="ECO:0000313" key="1">
    <source>
        <dbReference type="EMBL" id="MBB6523007.1"/>
    </source>
</evidence>
<dbReference type="EMBL" id="JACHHT010000003">
    <property type="protein sequence ID" value="MBB6523007.1"/>
    <property type="molecule type" value="Genomic_DNA"/>
</dbReference>
<evidence type="ECO:0000313" key="2">
    <source>
        <dbReference type="Proteomes" id="UP000528457"/>
    </source>
</evidence>
<organism evidence="1 2">
    <name type="scientific">Pseudoteredinibacter isoporae</name>
    <dbReference type="NCBI Taxonomy" id="570281"/>
    <lineage>
        <taxon>Bacteria</taxon>
        <taxon>Pseudomonadati</taxon>
        <taxon>Pseudomonadota</taxon>
        <taxon>Gammaproteobacteria</taxon>
        <taxon>Cellvibrionales</taxon>
        <taxon>Cellvibrionaceae</taxon>
        <taxon>Pseudoteredinibacter</taxon>
    </lineage>
</organism>
<proteinExistence type="predicted"/>
<comment type="caution">
    <text evidence="1">The sequence shown here is derived from an EMBL/GenBank/DDBJ whole genome shotgun (WGS) entry which is preliminary data.</text>
</comment>
<dbReference type="InParanoid" id="A0A7X0MZD0"/>
<gene>
    <name evidence="1" type="ORF">HNR48_003309</name>
</gene>
<keyword evidence="2" id="KW-1185">Reference proteome</keyword>
<reference evidence="1 2" key="1">
    <citation type="submission" date="2020-08" db="EMBL/GenBank/DDBJ databases">
        <title>Genomic Encyclopedia of Type Strains, Phase IV (KMG-IV): sequencing the most valuable type-strain genomes for metagenomic binning, comparative biology and taxonomic classification.</title>
        <authorList>
            <person name="Goeker M."/>
        </authorList>
    </citation>
    <scope>NUCLEOTIDE SEQUENCE [LARGE SCALE GENOMIC DNA]</scope>
    <source>
        <strain evidence="1 2">DSM 22368</strain>
    </source>
</reference>
<dbReference type="AlphaFoldDB" id="A0A7X0MZD0"/>
<dbReference type="Proteomes" id="UP000528457">
    <property type="component" value="Unassembled WGS sequence"/>
</dbReference>